<evidence type="ECO:0000256" key="5">
    <source>
        <dbReference type="SAM" id="MobiDB-lite"/>
    </source>
</evidence>
<evidence type="ECO:0000313" key="7">
    <source>
        <dbReference type="EMBL" id="PPR02275.1"/>
    </source>
</evidence>
<dbReference type="SUPFAM" id="SSF53335">
    <property type="entry name" value="S-adenosyl-L-methionine-dependent methyltransferases"/>
    <property type="match status" value="1"/>
</dbReference>
<evidence type="ECO:0000313" key="8">
    <source>
        <dbReference type="Proteomes" id="UP000284706"/>
    </source>
</evidence>
<reference evidence="7 8" key="1">
    <citation type="journal article" date="2018" name="Evol. Lett.">
        <title>Horizontal gene cluster transfer increased hallucinogenic mushroom diversity.</title>
        <authorList>
            <person name="Reynolds H.T."/>
            <person name="Vijayakumar V."/>
            <person name="Gluck-Thaler E."/>
            <person name="Korotkin H.B."/>
            <person name="Matheny P.B."/>
            <person name="Slot J.C."/>
        </authorList>
    </citation>
    <scope>NUCLEOTIDE SEQUENCE [LARGE SCALE GENOMIC DNA]</scope>
    <source>
        <strain evidence="7 8">SRW20</strain>
    </source>
</reference>
<keyword evidence="8" id="KW-1185">Reference proteome</keyword>
<dbReference type="InterPro" id="IPR029063">
    <property type="entry name" value="SAM-dependent_MTases_sf"/>
</dbReference>
<comment type="similarity">
    <text evidence="1 4">Belongs to the methyltransferase superfamily. METL family.</text>
</comment>
<name>A0A409YH28_9AGAR</name>
<evidence type="ECO:0000259" key="6">
    <source>
        <dbReference type="Pfam" id="PF08242"/>
    </source>
</evidence>
<feature type="compositionally biased region" description="Pro residues" evidence="5">
    <location>
        <begin position="339"/>
        <end position="350"/>
    </location>
</feature>
<dbReference type="GO" id="GO:0052735">
    <property type="term" value="F:tRNA (cytidine-3-)-methyltransferase activity"/>
    <property type="evidence" value="ECO:0007669"/>
    <property type="project" value="TreeGrafter"/>
</dbReference>
<dbReference type="OrthoDB" id="417697at2759"/>
<evidence type="ECO:0000256" key="2">
    <source>
        <dbReference type="ARBA" id="ARBA00022603"/>
    </source>
</evidence>
<dbReference type="STRING" id="231916.A0A409YH28"/>
<comment type="caution">
    <text evidence="7">The sequence shown here is derived from an EMBL/GenBank/DDBJ whole genome shotgun (WGS) entry which is preliminary data.</text>
</comment>
<keyword evidence="2 4" id="KW-0489">Methyltransferase</keyword>
<dbReference type="CDD" id="cd02440">
    <property type="entry name" value="AdoMet_MTases"/>
    <property type="match status" value="1"/>
</dbReference>
<sequence length="424" mass="47174">MASLPESSKKATSSVQDVTQEKPAFGSRFLTNEADVFTQNAWDHVPPPEDQGEAIAKSLLRQRSNPVPHEEKQKLNEKPAKHCRDNFYKMNANNFFRNRKWLHNEFPELVSATKADAGPLTIAEIGCGAGNSVFPLLSANQNPQLCIQAYDYSSHAVKLVQHNPLYLSPAVGTVQAAVWDVTSENGLPPGVTPGTVDIVILVFVLSALHPDEWGRAINNIHQMLKPGGRVLLRDYGRYDLTQLRFKGGRLLDENFYIRGDKTRVYFFELGKQNLISSLFFDPLIFSAVNADELSLLFTGSRVSETHVKPTMSTSEESQEDENSDRTDLPTAELDAEIPPHTPSPPSPPPSHASQTAPTEDTALPASPPAQTPIIHPNLLSPLAHCPPHPLFAAEQLGVDRRLIVNRKRQIKMYRVWMQAKFRKL</sequence>
<dbReference type="InterPro" id="IPR026113">
    <property type="entry name" value="METTL2/6/8-like"/>
</dbReference>
<dbReference type="Proteomes" id="UP000284706">
    <property type="component" value="Unassembled WGS sequence"/>
</dbReference>
<evidence type="ECO:0000256" key="3">
    <source>
        <dbReference type="ARBA" id="ARBA00022679"/>
    </source>
</evidence>
<comment type="function">
    <text evidence="4">S-adenosyl-L-methionine-dependent methyltransferase.</text>
</comment>
<dbReference type="EC" id="2.1.1.-" evidence="4"/>
<dbReference type="PANTHER" id="PTHR22809:SF11">
    <property type="entry name" value="TRNA N(3)-METHYLCYTIDINE METHYLTRANSFERASE METTL2"/>
    <property type="match status" value="1"/>
</dbReference>
<evidence type="ECO:0000256" key="4">
    <source>
        <dbReference type="PIRNR" id="PIRNR037755"/>
    </source>
</evidence>
<dbReference type="AlphaFoldDB" id="A0A409YH28"/>
<feature type="region of interest" description="Disordered" evidence="5">
    <location>
        <begin position="306"/>
        <end position="375"/>
    </location>
</feature>
<dbReference type="PANTHER" id="PTHR22809">
    <property type="entry name" value="METHYLTRANSFERASE-RELATED"/>
    <property type="match status" value="1"/>
</dbReference>
<keyword evidence="3 4" id="KW-0808">Transferase</keyword>
<evidence type="ECO:0000256" key="1">
    <source>
        <dbReference type="ARBA" id="ARBA00009725"/>
    </source>
</evidence>
<dbReference type="EMBL" id="NHYE01000859">
    <property type="protein sequence ID" value="PPR02275.1"/>
    <property type="molecule type" value="Genomic_DNA"/>
</dbReference>
<dbReference type="InterPro" id="IPR013217">
    <property type="entry name" value="Methyltransf_12"/>
</dbReference>
<gene>
    <name evidence="7" type="ORF">CVT26_011694</name>
</gene>
<protein>
    <recommendedName>
        <fullName evidence="4">tRNA N(3)-methylcytidine methyltransferase</fullName>
        <ecNumber evidence="4">2.1.1.-</ecNumber>
    </recommendedName>
</protein>
<organism evidence="7 8">
    <name type="scientific">Gymnopilus dilepis</name>
    <dbReference type="NCBI Taxonomy" id="231916"/>
    <lineage>
        <taxon>Eukaryota</taxon>
        <taxon>Fungi</taxon>
        <taxon>Dikarya</taxon>
        <taxon>Basidiomycota</taxon>
        <taxon>Agaricomycotina</taxon>
        <taxon>Agaricomycetes</taxon>
        <taxon>Agaricomycetidae</taxon>
        <taxon>Agaricales</taxon>
        <taxon>Agaricineae</taxon>
        <taxon>Hymenogastraceae</taxon>
        <taxon>Gymnopilus</taxon>
    </lineage>
</organism>
<dbReference type="FunCoup" id="A0A409YH28">
    <property type="interactions" value="550"/>
</dbReference>
<dbReference type="Gene3D" id="3.40.50.150">
    <property type="entry name" value="Vaccinia Virus protein VP39"/>
    <property type="match status" value="1"/>
</dbReference>
<feature type="region of interest" description="Disordered" evidence="5">
    <location>
        <begin position="1"/>
        <end position="27"/>
    </location>
</feature>
<dbReference type="GO" id="GO:0032259">
    <property type="term" value="P:methylation"/>
    <property type="evidence" value="ECO:0007669"/>
    <property type="project" value="UniProtKB-KW"/>
</dbReference>
<dbReference type="PIRSF" id="PIRSF037755">
    <property type="entry name" value="Mettl2_prd"/>
    <property type="match status" value="1"/>
</dbReference>
<dbReference type="InParanoid" id="A0A409YH28"/>
<feature type="domain" description="Methyltransferase type 12" evidence="6">
    <location>
        <begin position="124"/>
        <end position="230"/>
    </location>
</feature>
<accession>A0A409YH28</accession>
<proteinExistence type="inferred from homology"/>
<dbReference type="Pfam" id="PF08242">
    <property type="entry name" value="Methyltransf_12"/>
    <property type="match status" value="1"/>
</dbReference>